<evidence type="ECO:0000256" key="9">
    <source>
        <dbReference type="RuleBase" id="RU003884"/>
    </source>
</evidence>
<dbReference type="InterPro" id="IPR043142">
    <property type="entry name" value="PapC-like_C_sf"/>
</dbReference>
<accession>A0ABV4AHB5</accession>
<dbReference type="Gene3D" id="2.60.40.3110">
    <property type="match status" value="1"/>
</dbReference>
<evidence type="ECO:0000256" key="2">
    <source>
        <dbReference type="ARBA" id="ARBA00008064"/>
    </source>
</evidence>
<dbReference type="InterPro" id="IPR042186">
    <property type="entry name" value="FimD_plug_dom"/>
</dbReference>
<evidence type="ECO:0000259" key="11">
    <source>
        <dbReference type="Pfam" id="PF13953"/>
    </source>
</evidence>
<dbReference type="Proteomes" id="UP001562065">
    <property type="component" value="Unassembled WGS sequence"/>
</dbReference>
<comment type="caution">
    <text evidence="13">The sequence shown here is derived from an EMBL/GenBank/DDBJ whole genome shotgun (WGS) entry which is preliminary data.</text>
</comment>
<protein>
    <submittedName>
        <fullName evidence="13">Fimbria/pilus outer membrane usher protein</fullName>
    </submittedName>
</protein>
<keyword evidence="3 9" id="KW-0813">Transport</keyword>
<keyword evidence="6 10" id="KW-0732">Signal</keyword>
<feature type="signal peptide" evidence="10">
    <location>
        <begin position="1"/>
        <end position="32"/>
    </location>
</feature>
<evidence type="ECO:0000313" key="13">
    <source>
        <dbReference type="EMBL" id="MEY1661141.1"/>
    </source>
</evidence>
<feature type="domain" description="PapC N-terminal" evidence="12">
    <location>
        <begin position="37"/>
        <end position="174"/>
    </location>
</feature>
<keyword evidence="4" id="KW-1134">Transmembrane beta strand</keyword>
<evidence type="ECO:0000313" key="14">
    <source>
        <dbReference type="Proteomes" id="UP001562065"/>
    </source>
</evidence>
<dbReference type="Gene3D" id="2.60.40.2610">
    <property type="entry name" value="Outer membrane usher protein FimD, plug domain"/>
    <property type="match status" value="1"/>
</dbReference>
<feature type="chain" id="PRO_5045060619" evidence="10">
    <location>
        <begin position="33"/>
        <end position="867"/>
    </location>
</feature>
<dbReference type="PANTHER" id="PTHR30451">
    <property type="entry name" value="OUTER MEMBRANE USHER PROTEIN"/>
    <property type="match status" value="1"/>
</dbReference>
<dbReference type="Gene3D" id="2.60.40.2070">
    <property type="match status" value="1"/>
</dbReference>
<dbReference type="InterPro" id="IPR037224">
    <property type="entry name" value="PapC_N_sf"/>
</dbReference>
<keyword evidence="7 9" id="KW-0472">Membrane</keyword>
<dbReference type="Pfam" id="PF13954">
    <property type="entry name" value="PapC_N"/>
    <property type="match status" value="1"/>
</dbReference>
<dbReference type="InterPro" id="IPR025949">
    <property type="entry name" value="PapC-like_C"/>
</dbReference>
<sequence length="867" mass="93566">MQPRLFLHRPAATVLRCLPALIALAPTAPLQAAPYAEFDARLFGTSLDQGMDLSRFAQGSSLEPGEYLLDVEINQQSVGRHSVRMVKDGQQTVPCLSTAQLAQWHVRTEELDADAECLALENHLPGAAATVDAASQTLRLSIPQAWLRQLPRGYVSPAQWDQGISAGFVNYNLNSFQSGANDLASQRSYFGSVNAGLNLGAWRLRSDATYNHDESAGGRSTLSTLYAQRNVVGWRSQLTAGRAYTPGDLFNSFQFTGVRLGSDERMRPDSQNGFAPVVKGLAETQARVSVYQAGTKIHELSVAPGPFVIDDLYNTGYGGDLEVVIEEADGQQKRFTVPYANIARLVRPGQFRYDFSVGQYYQQHSDFTPAFGQGSYQVGVSNLMTLYTGALVAEGYYAGIGGMAFNTPVGALSLDLTHSDARHLDRSVFDGEDRRHGDSLRLAYSTTLRPSNTNIALAAYRFSSRGYLDFVDYARLNSGTWGAFPWFADGNVAAAPYALRTAQRNRLQVSLNQPLGHRSTLFASGSLQDYWDRGAQRDLTYQAGYSTAFNWGSLNVSASRTQQWMASSHTALMASVNVPLGGNRRRAATLSNAISYGSDQTSTLLSSVQGSGGDHDQLSYQIYTSMALDGSEREQAGGASAQYAGRHAQVNAAASSGPRGSYQNSVGVSGNILAHSGGVHFSRDQGDSFAIVHVPGAAGASLEGSRTQVDERGYAVASNLLPYRLNRVAVDPKGSALDVEIIGTEKAVAPTAGAIVQLEYAVQSGRAVLLEVLRSDGEAVPLGAVVQDGNLHTLGLVGQGGRAFLRGADQPAELWVRWGNQWGQECLIHYQPQPASEPGMLSAQTETCQMMVPPRRTCERQEEPCHD</sequence>
<keyword evidence="8 9" id="KW-0998">Cell outer membrane</keyword>
<dbReference type="PANTHER" id="PTHR30451:SF20">
    <property type="entry name" value="FIMBRIAE USHER"/>
    <property type="match status" value="1"/>
</dbReference>
<dbReference type="Gene3D" id="3.10.20.410">
    <property type="match status" value="1"/>
</dbReference>
<dbReference type="Pfam" id="PF00577">
    <property type="entry name" value="Usher"/>
    <property type="match status" value="1"/>
</dbReference>
<comment type="similarity">
    <text evidence="2 9">Belongs to the fimbrial export usher family.</text>
</comment>
<evidence type="ECO:0000256" key="6">
    <source>
        <dbReference type="ARBA" id="ARBA00022729"/>
    </source>
</evidence>
<evidence type="ECO:0000256" key="5">
    <source>
        <dbReference type="ARBA" id="ARBA00022692"/>
    </source>
</evidence>
<evidence type="ECO:0000256" key="8">
    <source>
        <dbReference type="ARBA" id="ARBA00023237"/>
    </source>
</evidence>
<evidence type="ECO:0000256" key="1">
    <source>
        <dbReference type="ARBA" id="ARBA00004571"/>
    </source>
</evidence>
<dbReference type="EMBL" id="JBGCUO010000001">
    <property type="protein sequence ID" value="MEY1661141.1"/>
    <property type="molecule type" value="Genomic_DNA"/>
</dbReference>
<organism evidence="13 14">
    <name type="scientific">Isoalcanivorax beigongshangi</name>
    <dbReference type="NCBI Taxonomy" id="3238810"/>
    <lineage>
        <taxon>Bacteria</taxon>
        <taxon>Pseudomonadati</taxon>
        <taxon>Pseudomonadota</taxon>
        <taxon>Gammaproteobacteria</taxon>
        <taxon>Oceanospirillales</taxon>
        <taxon>Alcanivoracaceae</taxon>
        <taxon>Isoalcanivorax</taxon>
    </lineage>
</organism>
<dbReference type="PROSITE" id="PS01151">
    <property type="entry name" value="FIMBRIAL_USHER"/>
    <property type="match status" value="1"/>
</dbReference>
<evidence type="ECO:0000256" key="3">
    <source>
        <dbReference type="ARBA" id="ARBA00022448"/>
    </source>
</evidence>
<feature type="domain" description="PapC-like C-terminal" evidence="11">
    <location>
        <begin position="769"/>
        <end position="833"/>
    </location>
</feature>
<keyword evidence="9" id="KW-1029">Fimbrium biogenesis</keyword>
<dbReference type="InterPro" id="IPR018030">
    <property type="entry name" value="Fimbrial_membr_usher_CS"/>
</dbReference>
<reference evidence="13 14" key="1">
    <citation type="submission" date="2024-07" db="EMBL/GenBank/DDBJ databases">
        <authorList>
            <person name="Ren Q."/>
        </authorList>
    </citation>
    <scope>NUCLEOTIDE SEQUENCE [LARGE SCALE GENOMIC DNA]</scope>
    <source>
        <strain evidence="13 14">REN37</strain>
    </source>
</reference>
<keyword evidence="14" id="KW-1185">Reference proteome</keyword>
<evidence type="ECO:0000259" key="12">
    <source>
        <dbReference type="Pfam" id="PF13954"/>
    </source>
</evidence>
<gene>
    <name evidence="13" type="ORF">AB5I84_03145</name>
</gene>
<comment type="subcellular location">
    <subcellularLocation>
        <location evidence="1 9">Cell outer membrane</location>
        <topology evidence="1 9">Multi-pass membrane protein</topology>
    </subcellularLocation>
</comment>
<evidence type="ECO:0000256" key="10">
    <source>
        <dbReference type="SAM" id="SignalP"/>
    </source>
</evidence>
<proteinExistence type="inferred from homology"/>
<dbReference type="InterPro" id="IPR000015">
    <property type="entry name" value="Fimb_usher"/>
</dbReference>
<keyword evidence="5 9" id="KW-0812">Transmembrane</keyword>
<dbReference type="SUPFAM" id="SSF141729">
    <property type="entry name" value="FimD N-terminal domain-like"/>
    <property type="match status" value="1"/>
</dbReference>
<dbReference type="Pfam" id="PF13953">
    <property type="entry name" value="PapC_C"/>
    <property type="match status" value="1"/>
</dbReference>
<evidence type="ECO:0000256" key="7">
    <source>
        <dbReference type="ARBA" id="ARBA00023136"/>
    </source>
</evidence>
<evidence type="ECO:0000256" key="4">
    <source>
        <dbReference type="ARBA" id="ARBA00022452"/>
    </source>
</evidence>
<dbReference type="InterPro" id="IPR025885">
    <property type="entry name" value="PapC_N"/>
</dbReference>
<dbReference type="RefSeq" id="WP_369454387.1">
    <property type="nucleotide sequence ID" value="NZ_JBGCUO010000001.1"/>
</dbReference>
<name>A0ABV4AHB5_9GAMM</name>